<dbReference type="Proteomes" id="UP000314294">
    <property type="component" value="Unassembled WGS sequence"/>
</dbReference>
<gene>
    <name evidence="1" type="ORF">EYF80_022375</name>
</gene>
<proteinExistence type="predicted"/>
<dbReference type="AlphaFoldDB" id="A0A4Z2HNK8"/>
<dbReference type="EMBL" id="SRLO01000204">
    <property type="protein sequence ID" value="TNN67429.1"/>
    <property type="molecule type" value="Genomic_DNA"/>
</dbReference>
<evidence type="ECO:0000313" key="1">
    <source>
        <dbReference type="EMBL" id="TNN67429.1"/>
    </source>
</evidence>
<keyword evidence="2" id="KW-1185">Reference proteome</keyword>
<organism evidence="1 2">
    <name type="scientific">Liparis tanakae</name>
    <name type="common">Tanaka's snailfish</name>
    <dbReference type="NCBI Taxonomy" id="230148"/>
    <lineage>
        <taxon>Eukaryota</taxon>
        <taxon>Metazoa</taxon>
        <taxon>Chordata</taxon>
        <taxon>Craniata</taxon>
        <taxon>Vertebrata</taxon>
        <taxon>Euteleostomi</taxon>
        <taxon>Actinopterygii</taxon>
        <taxon>Neopterygii</taxon>
        <taxon>Teleostei</taxon>
        <taxon>Neoteleostei</taxon>
        <taxon>Acanthomorphata</taxon>
        <taxon>Eupercaria</taxon>
        <taxon>Perciformes</taxon>
        <taxon>Cottioidei</taxon>
        <taxon>Cottales</taxon>
        <taxon>Liparidae</taxon>
        <taxon>Liparis</taxon>
    </lineage>
</organism>
<name>A0A4Z2HNK8_9TELE</name>
<comment type="caution">
    <text evidence="1">The sequence shown here is derived from an EMBL/GenBank/DDBJ whole genome shotgun (WGS) entry which is preliminary data.</text>
</comment>
<reference evidence="1 2" key="1">
    <citation type="submission" date="2019-03" db="EMBL/GenBank/DDBJ databases">
        <title>First draft genome of Liparis tanakae, snailfish: a comprehensive survey of snailfish specific genes.</title>
        <authorList>
            <person name="Kim W."/>
            <person name="Song I."/>
            <person name="Jeong J.-H."/>
            <person name="Kim D."/>
            <person name="Kim S."/>
            <person name="Ryu S."/>
            <person name="Song J.Y."/>
            <person name="Lee S.K."/>
        </authorList>
    </citation>
    <scope>NUCLEOTIDE SEQUENCE [LARGE SCALE GENOMIC DNA]</scope>
    <source>
        <tissue evidence="1">Muscle</tissue>
    </source>
</reference>
<sequence length="180" mass="19805">MDSTLDETLQEVCVRVYLVGLRVVLVEMRLNLAGVVRVDGLQVIWTHHAFLDEELGSLQGPGHVLAKSLALRFVQDLRVEGAQRHSDWSTYSRGVKLIFTVGHISIMAALLKGRPTNTSAFNVNSFSQRQFSDPAARGTLVTSKGLNCHFSASSKVMTWMKNVQDGPLPLAMALNRSPMA</sequence>
<evidence type="ECO:0000313" key="2">
    <source>
        <dbReference type="Proteomes" id="UP000314294"/>
    </source>
</evidence>
<protein>
    <submittedName>
        <fullName evidence="1">Uncharacterized protein</fullName>
    </submittedName>
</protein>
<accession>A0A4Z2HNK8</accession>